<dbReference type="Pfam" id="PF01312">
    <property type="entry name" value="Bac_export_2"/>
    <property type="match status" value="1"/>
</dbReference>
<dbReference type="PANTHER" id="PTHR30531:SF12">
    <property type="entry name" value="FLAGELLAR BIOSYNTHETIC PROTEIN FLHB"/>
    <property type="match status" value="1"/>
</dbReference>
<dbReference type="GO" id="GO:0009306">
    <property type="term" value="P:protein secretion"/>
    <property type="evidence" value="ECO:0007669"/>
    <property type="project" value="InterPro"/>
</dbReference>
<name>A0AAU8HX05_9FIRM</name>
<protein>
    <submittedName>
        <fullName evidence="1">EscU/YscU/HrcU family type III secretion system export apparatus switch protein</fullName>
    </submittedName>
</protein>
<dbReference type="RefSeq" id="WP_353894482.1">
    <property type="nucleotide sequence ID" value="NZ_CP159485.1"/>
</dbReference>
<dbReference type="PANTHER" id="PTHR30531">
    <property type="entry name" value="FLAGELLAR BIOSYNTHETIC PROTEIN FLHB"/>
    <property type="match status" value="1"/>
</dbReference>
<dbReference type="EMBL" id="CP159485">
    <property type="protein sequence ID" value="XCI29935.1"/>
    <property type="molecule type" value="Genomic_DNA"/>
</dbReference>
<organism evidence="1">
    <name type="scientific">Proteinivorax hydrogeniformans</name>
    <dbReference type="NCBI Taxonomy" id="1826727"/>
    <lineage>
        <taxon>Bacteria</taxon>
        <taxon>Bacillati</taxon>
        <taxon>Bacillota</taxon>
        <taxon>Clostridia</taxon>
        <taxon>Eubacteriales</taxon>
        <taxon>Proteinivoracaceae</taxon>
        <taxon>Proteinivorax</taxon>
    </lineage>
</organism>
<dbReference type="InterPro" id="IPR029025">
    <property type="entry name" value="T3SS_substrate_exporter_C"/>
</dbReference>
<dbReference type="GO" id="GO:0005886">
    <property type="term" value="C:plasma membrane"/>
    <property type="evidence" value="ECO:0007669"/>
    <property type="project" value="TreeGrafter"/>
</dbReference>
<dbReference type="InterPro" id="IPR006135">
    <property type="entry name" value="T3SS_substrate_exporter"/>
</dbReference>
<reference evidence="1" key="2">
    <citation type="submission" date="2024-06" db="EMBL/GenBank/DDBJ databases">
        <authorList>
            <person name="Petrova K.O."/>
            <person name="Toshchakov S.V."/>
            <person name="Boltjanskaja Y.V."/>
            <person name="Kevbrin V.V."/>
        </authorList>
    </citation>
    <scope>NUCLEOTIDE SEQUENCE</scope>
    <source>
        <strain evidence="1">Z-710</strain>
    </source>
</reference>
<accession>A0AAU8HX05</accession>
<proteinExistence type="predicted"/>
<sequence length="90" mass="10227">MADEEFKQTKAVALKYQKEKKAPPEVVAKGRGAVAEKIQNLAKENDVPLYNDKNLVEQLIRLEVAENIPPELYKAVAEVLVFVYSLDRRN</sequence>
<dbReference type="Gene3D" id="3.40.1690.10">
    <property type="entry name" value="secretion proteins EscU"/>
    <property type="match status" value="1"/>
</dbReference>
<dbReference type="SUPFAM" id="SSF160544">
    <property type="entry name" value="EscU C-terminal domain-like"/>
    <property type="match status" value="1"/>
</dbReference>
<reference evidence="1" key="1">
    <citation type="journal article" date="2018" name="Antonie Van Leeuwenhoek">
        <title>Proteinivorax hydrogeniformans sp. nov., an anaerobic, haloalkaliphilic bacterium fermenting proteinaceous compounds with high hydrogen production.</title>
        <authorList>
            <person name="Boltyanskaya Y."/>
            <person name="Detkova E."/>
            <person name="Pimenov N."/>
            <person name="Kevbrin V."/>
        </authorList>
    </citation>
    <scope>NUCLEOTIDE SEQUENCE</scope>
    <source>
        <strain evidence="1">Z-710</strain>
    </source>
</reference>
<dbReference type="AlphaFoldDB" id="A0AAU8HX05"/>
<gene>
    <name evidence="1" type="ORF">PRVXH_001287</name>
</gene>
<evidence type="ECO:0000313" key="1">
    <source>
        <dbReference type="EMBL" id="XCI29935.1"/>
    </source>
</evidence>